<dbReference type="InterPro" id="IPR027843">
    <property type="entry name" value="DUF4440"/>
</dbReference>
<organism evidence="2 3">
    <name type="scientific">Hydrococcus rivularis NIES-593</name>
    <dbReference type="NCBI Taxonomy" id="1921803"/>
    <lineage>
        <taxon>Bacteria</taxon>
        <taxon>Bacillati</taxon>
        <taxon>Cyanobacteriota</taxon>
        <taxon>Cyanophyceae</taxon>
        <taxon>Pleurocapsales</taxon>
        <taxon>Hydrococcaceae</taxon>
        <taxon>Hydrococcus</taxon>
    </lineage>
</organism>
<keyword evidence="3" id="KW-1185">Reference proteome</keyword>
<name>A0A1U7HTN6_9CYAN</name>
<proteinExistence type="predicted"/>
<dbReference type="OrthoDB" id="512771at2"/>
<dbReference type="STRING" id="1921803.NIES593_01935"/>
<dbReference type="RefSeq" id="WP_073598053.1">
    <property type="nucleotide sequence ID" value="NZ_MRCB01000001.1"/>
</dbReference>
<protein>
    <submittedName>
        <fullName evidence="2">DUF4440 domain-containing protein</fullName>
    </submittedName>
</protein>
<dbReference type="AlphaFoldDB" id="A0A1U7HTN6"/>
<accession>A0A1U7HTN6</accession>
<feature type="domain" description="DUF4440" evidence="1">
    <location>
        <begin position="13"/>
        <end position="120"/>
    </location>
</feature>
<evidence type="ECO:0000313" key="3">
    <source>
        <dbReference type="Proteomes" id="UP000186868"/>
    </source>
</evidence>
<dbReference type="Gene3D" id="3.10.450.50">
    <property type="match status" value="1"/>
</dbReference>
<dbReference type="Proteomes" id="UP000186868">
    <property type="component" value="Unassembled WGS sequence"/>
</dbReference>
<gene>
    <name evidence="2" type="ORF">NIES593_01935</name>
</gene>
<dbReference type="EMBL" id="MRCB01000001">
    <property type="protein sequence ID" value="OKH26929.1"/>
    <property type="molecule type" value="Genomic_DNA"/>
</dbReference>
<dbReference type="InterPro" id="IPR032710">
    <property type="entry name" value="NTF2-like_dom_sf"/>
</dbReference>
<comment type="caution">
    <text evidence="2">The sequence shown here is derived from an EMBL/GenBank/DDBJ whole genome shotgun (WGS) entry which is preliminary data.</text>
</comment>
<evidence type="ECO:0000259" key="1">
    <source>
        <dbReference type="Pfam" id="PF14534"/>
    </source>
</evidence>
<dbReference type="SUPFAM" id="SSF54427">
    <property type="entry name" value="NTF2-like"/>
    <property type="match status" value="1"/>
</dbReference>
<dbReference type="Pfam" id="PF14534">
    <property type="entry name" value="DUF4440"/>
    <property type="match status" value="1"/>
</dbReference>
<reference evidence="2 3" key="1">
    <citation type="submission" date="2016-11" db="EMBL/GenBank/DDBJ databases">
        <title>Draft Genome Sequences of Nine Cyanobacterial Strains from Diverse Habitats.</title>
        <authorList>
            <person name="Zhu T."/>
            <person name="Hou S."/>
            <person name="Lu X."/>
            <person name="Hess W.R."/>
        </authorList>
    </citation>
    <scope>NUCLEOTIDE SEQUENCE [LARGE SCALE GENOMIC DNA]</scope>
    <source>
        <strain evidence="2 3">NIES-593</strain>
    </source>
</reference>
<sequence length="128" mass="14357">MIDANEVLKGMCEKYQAAVNANDSVAYGQLFAADAIRIPPGSEPEHGPDEIAKSEQKDYDVAKWSIQSQPIDALRIDERWIYGIAQVDGTAIAYADGTTNSFKLTKTWLLHQEASGEWLIKRQMWNLK</sequence>
<evidence type="ECO:0000313" key="2">
    <source>
        <dbReference type="EMBL" id="OKH26929.1"/>
    </source>
</evidence>